<dbReference type="Proteomes" id="UP000704068">
    <property type="component" value="Unassembled WGS sequence"/>
</dbReference>
<sequence length="170" mass="19368">MRSSINLVTTILVLSLLFSCFGREHSRLFAVEKDGLYGYTNAKGDTVIDCVYPLVYTDIITHIGFVADSTGHIKCFDQTGKYLFEVFKYDNGPDYPSEGLFRIVGKDGLIGFADTKGNLVIPPRYKFAYPFTNGKAKVTDTGTLMIDSQDIDRHKYWQSDKWYFISRKKK</sequence>
<dbReference type="SUPFAM" id="SSF69360">
    <property type="entry name" value="Cell wall binding repeat"/>
    <property type="match status" value="1"/>
</dbReference>
<dbReference type="Pfam" id="PF14903">
    <property type="entry name" value="WG_beta_rep"/>
    <property type="match status" value="1"/>
</dbReference>
<name>A0A929RYM2_9BACT</name>
<dbReference type="RefSeq" id="WP_303763274.1">
    <property type="nucleotide sequence ID" value="NZ_JABZGR010000006.1"/>
</dbReference>
<accession>A0A929RYM2</accession>
<dbReference type="PROSITE" id="PS51257">
    <property type="entry name" value="PROKAR_LIPOPROTEIN"/>
    <property type="match status" value="1"/>
</dbReference>
<evidence type="ECO:0000313" key="1">
    <source>
        <dbReference type="EMBL" id="MBF0970069.1"/>
    </source>
</evidence>
<proteinExistence type="predicted"/>
<dbReference type="AlphaFoldDB" id="A0A929RYM2"/>
<dbReference type="InterPro" id="IPR032774">
    <property type="entry name" value="WG_beta_rep"/>
</dbReference>
<comment type="caution">
    <text evidence="1">The sequence shown here is derived from an EMBL/GenBank/DDBJ whole genome shotgun (WGS) entry which is preliminary data.</text>
</comment>
<evidence type="ECO:0000313" key="2">
    <source>
        <dbReference type="Proteomes" id="UP000704068"/>
    </source>
</evidence>
<dbReference type="EMBL" id="JABZGR010000006">
    <property type="protein sequence ID" value="MBF0970069.1"/>
    <property type="molecule type" value="Genomic_DNA"/>
</dbReference>
<reference evidence="1" key="1">
    <citation type="submission" date="2020-04" db="EMBL/GenBank/DDBJ databases">
        <title>Deep metagenomics examines the oral microbiome during advanced dental caries in children, revealing novel taxa and co-occurrences with host molecules.</title>
        <authorList>
            <person name="Baker J.L."/>
            <person name="Morton J.T."/>
            <person name="Dinis M."/>
            <person name="Alvarez R."/>
            <person name="Tran N.C."/>
            <person name="Knight R."/>
            <person name="Edlund A."/>
        </authorList>
    </citation>
    <scope>NUCLEOTIDE SEQUENCE</scope>
    <source>
        <strain evidence="1">JCVI_34_bin.1</strain>
    </source>
</reference>
<protein>
    <submittedName>
        <fullName evidence="1">WG repeat-containing protein</fullName>
    </submittedName>
</protein>
<gene>
    <name evidence="1" type="ORF">HXK21_03365</name>
</gene>
<organism evidence="1 2">
    <name type="scientific">Alloprevotella tannerae</name>
    <dbReference type="NCBI Taxonomy" id="76122"/>
    <lineage>
        <taxon>Bacteria</taxon>
        <taxon>Pseudomonadati</taxon>
        <taxon>Bacteroidota</taxon>
        <taxon>Bacteroidia</taxon>
        <taxon>Bacteroidales</taxon>
        <taxon>Prevotellaceae</taxon>
        <taxon>Alloprevotella</taxon>
    </lineage>
</organism>